<protein>
    <recommendedName>
        <fullName evidence="3">Ribosome-associated translation inhibitor RaiA</fullName>
    </recommendedName>
</protein>
<evidence type="ECO:0008006" key="3">
    <source>
        <dbReference type="Google" id="ProtNLM"/>
    </source>
</evidence>
<accession>A0A5M8P5S0</accession>
<comment type="caution">
    <text evidence="1">The sequence shown here is derived from an EMBL/GenBank/DDBJ whole genome shotgun (WGS) entry which is preliminary data.</text>
</comment>
<dbReference type="Proteomes" id="UP000324575">
    <property type="component" value="Unassembled WGS sequence"/>
</dbReference>
<gene>
    <name evidence="1" type="ORF">EZS26_000332</name>
</gene>
<dbReference type="CDD" id="cd00552">
    <property type="entry name" value="RaiA"/>
    <property type="match status" value="1"/>
</dbReference>
<dbReference type="AlphaFoldDB" id="A0A5M8P5S0"/>
<organism evidence="1 2">
    <name type="scientific">Candidatus Ordinivivax streblomastigis</name>
    <dbReference type="NCBI Taxonomy" id="2540710"/>
    <lineage>
        <taxon>Bacteria</taxon>
        <taxon>Pseudomonadati</taxon>
        <taxon>Bacteroidota</taxon>
        <taxon>Bacteroidia</taxon>
        <taxon>Bacteroidales</taxon>
        <taxon>Candidatus Ordinivivax</taxon>
    </lineage>
</organism>
<dbReference type="SUPFAM" id="SSF69754">
    <property type="entry name" value="Ribosome binding protein Y (YfiA homologue)"/>
    <property type="match status" value="1"/>
</dbReference>
<name>A0A5M8P5S0_9BACT</name>
<sequence>MKITIKSIHFEASNQLEAFIQKKINRLSRFNNDISVVDVTLKVIKPETNANKDASVKFSVSGNDFLAQEVADTFEEAIDNCVEKLERQIIKAKEKQRS</sequence>
<evidence type="ECO:0000313" key="1">
    <source>
        <dbReference type="EMBL" id="KAA6303781.1"/>
    </source>
</evidence>
<dbReference type="EMBL" id="SNRX01000001">
    <property type="protein sequence ID" value="KAA6303781.1"/>
    <property type="molecule type" value="Genomic_DNA"/>
</dbReference>
<dbReference type="NCBIfam" id="TIGR00741">
    <property type="entry name" value="yfiA"/>
    <property type="match status" value="1"/>
</dbReference>
<dbReference type="Pfam" id="PF02482">
    <property type="entry name" value="Ribosomal_S30AE"/>
    <property type="match status" value="1"/>
</dbReference>
<dbReference type="InterPro" id="IPR003489">
    <property type="entry name" value="RHF/RaiA"/>
</dbReference>
<evidence type="ECO:0000313" key="2">
    <source>
        <dbReference type="Proteomes" id="UP000324575"/>
    </source>
</evidence>
<reference evidence="1 2" key="1">
    <citation type="submission" date="2019-03" db="EMBL/GenBank/DDBJ databases">
        <title>Single cell metagenomics reveals metabolic interactions within the superorganism composed of flagellate Streblomastix strix and complex community of Bacteroidetes bacteria on its surface.</title>
        <authorList>
            <person name="Treitli S.C."/>
            <person name="Kolisko M."/>
            <person name="Husnik F."/>
            <person name="Keeling P."/>
            <person name="Hampl V."/>
        </authorList>
    </citation>
    <scope>NUCLEOTIDE SEQUENCE [LARGE SCALE GENOMIC DNA]</scope>
    <source>
        <strain evidence="1">St1</strain>
    </source>
</reference>
<proteinExistence type="predicted"/>
<dbReference type="Gene3D" id="3.30.160.100">
    <property type="entry name" value="Ribosome hibernation promotion factor-like"/>
    <property type="match status" value="1"/>
</dbReference>
<dbReference type="InterPro" id="IPR036567">
    <property type="entry name" value="RHF-like"/>
</dbReference>